<name>A0A5N1J2X0_9BACT</name>
<sequence length="187" mass="21189">MKRLFKYFLNGFLIIAPITLTIYIIVAVIAWLDEIFDIGELPMIGRIPGLGIFIIIILLTVVGYLGSSFLVRPFLVLAERILTKVPLVSIIYSSLKDLFDAFVGDNQKFNCPVMVKMHDTPETFRMGFITQDNLESLHMEDLVAVYFPDSYNISGELWFVKKDNVRFIQLPSSEVMKFVVSGGVAKL</sequence>
<dbReference type="InterPro" id="IPR007462">
    <property type="entry name" value="COV1-like"/>
</dbReference>
<protein>
    <submittedName>
        <fullName evidence="2">DUF502 domain-containing protein</fullName>
    </submittedName>
</protein>
<proteinExistence type="predicted"/>
<reference evidence="2 3" key="1">
    <citation type="submission" date="2019-09" db="EMBL/GenBank/DDBJ databases">
        <title>Genome sequence of Adhaeribacter sp. M2.</title>
        <authorList>
            <person name="Srinivasan S."/>
        </authorList>
    </citation>
    <scope>NUCLEOTIDE SEQUENCE [LARGE SCALE GENOMIC DNA]</scope>
    <source>
        <strain evidence="2 3">M2</strain>
    </source>
</reference>
<evidence type="ECO:0000313" key="2">
    <source>
        <dbReference type="EMBL" id="KAA9340856.1"/>
    </source>
</evidence>
<dbReference type="AlphaFoldDB" id="A0A5N1J2X0"/>
<feature type="transmembrane region" description="Helical" evidence="1">
    <location>
        <begin position="52"/>
        <end position="71"/>
    </location>
</feature>
<feature type="transmembrane region" description="Helical" evidence="1">
    <location>
        <begin position="7"/>
        <end position="32"/>
    </location>
</feature>
<dbReference type="EMBL" id="VTWT01000002">
    <property type="protein sequence ID" value="KAA9340856.1"/>
    <property type="molecule type" value="Genomic_DNA"/>
</dbReference>
<evidence type="ECO:0000256" key="1">
    <source>
        <dbReference type="SAM" id="Phobius"/>
    </source>
</evidence>
<keyword evidence="3" id="KW-1185">Reference proteome</keyword>
<dbReference type="Proteomes" id="UP000326570">
    <property type="component" value="Unassembled WGS sequence"/>
</dbReference>
<dbReference type="PANTHER" id="PTHR31876">
    <property type="entry name" value="COV-LIKE PROTEIN 1"/>
    <property type="match status" value="1"/>
</dbReference>
<keyword evidence="1" id="KW-0812">Transmembrane</keyword>
<gene>
    <name evidence="2" type="ORF">F0P94_05350</name>
</gene>
<organism evidence="2 3">
    <name type="scientific">Adhaeribacter soli</name>
    <dbReference type="NCBI Taxonomy" id="2607655"/>
    <lineage>
        <taxon>Bacteria</taxon>
        <taxon>Pseudomonadati</taxon>
        <taxon>Bacteroidota</taxon>
        <taxon>Cytophagia</taxon>
        <taxon>Cytophagales</taxon>
        <taxon>Hymenobacteraceae</taxon>
        <taxon>Adhaeribacter</taxon>
    </lineage>
</organism>
<dbReference type="Pfam" id="PF04367">
    <property type="entry name" value="DUF502"/>
    <property type="match status" value="1"/>
</dbReference>
<evidence type="ECO:0000313" key="3">
    <source>
        <dbReference type="Proteomes" id="UP000326570"/>
    </source>
</evidence>
<dbReference type="PANTHER" id="PTHR31876:SF26">
    <property type="entry name" value="PROTEIN LIKE COV 2"/>
    <property type="match status" value="1"/>
</dbReference>
<keyword evidence="1" id="KW-1133">Transmembrane helix</keyword>
<keyword evidence="1" id="KW-0472">Membrane</keyword>
<dbReference type="RefSeq" id="WP_150902783.1">
    <property type="nucleotide sequence ID" value="NZ_VTWT01000002.1"/>
</dbReference>
<accession>A0A5N1J2X0</accession>
<comment type="caution">
    <text evidence="2">The sequence shown here is derived from an EMBL/GenBank/DDBJ whole genome shotgun (WGS) entry which is preliminary data.</text>
</comment>